<dbReference type="OrthoDB" id="5866198at2759"/>
<dbReference type="EMBL" id="UYJE01005230">
    <property type="protein sequence ID" value="VDI35359.1"/>
    <property type="molecule type" value="Genomic_DNA"/>
</dbReference>
<dbReference type="AlphaFoldDB" id="A0A8B6EIP4"/>
<feature type="domain" description="Fibrinogen C-terminal" evidence="1">
    <location>
        <begin position="1"/>
        <end position="105"/>
    </location>
</feature>
<dbReference type="Pfam" id="PF00147">
    <property type="entry name" value="Fibrinogen_C"/>
    <property type="match status" value="1"/>
</dbReference>
<gene>
    <name evidence="2" type="ORF">MGAL_10B015773</name>
</gene>
<protein>
    <recommendedName>
        <fullName evidence="1">Fibrinogen C-terminal domain-containing protein</fullName>
    </recommendedName>
</protein>
<dbReference type="Gene3D" id="3.90.215.10">
    <property type="entry name" value="Gamma Fibrinogen, chain A, domain 1"/>
    <property type="match status" value="1"/>
</dbReference>
<organism evidence="2 3">
    <name type="scientific">Mytilus galloprovincialis</name>
    <name type="common">Mediterranean mussel</name>
    <dbReference type="NCBI Taxonomy" id="29158"/>
    <lineage>
        <taxon>Eukaryota</taxon>
        <taxon>Metazoa</taxon>
        <taxon>Spiralia</taxon>
        <taxon>Lophotrochozoa</taxon>
        <taxon>Mollusca</taxon>
        <taxon>Bivalvia</taxon>
        <taxon>Autobranchia</taxon>
        <taxon>Pteriomorphia</taxon>
        <taxon>Mytilida</taxon>
        <taxon>Mytiloidea</taxon>
        <taxon>Mytilidae</taxon>
        <taxon>Mytilinae</taxon>
        <taxon>Mytilus</taxon>
    </lineage>
</organism>
<dbReference type="SMART" id="SM00186">
    <property type="entry name" value="FBG"/>
    <property type="match status" value="1"/>
</dbReference>
<dbReference type="Proteomes" id="UP000596742">
    <property type="component" value="Unassembled WGS sequence"/>
</dbReference>
<dbReference type="InterPro" id="IPR002181">
    <property type="entry name" value="Fibrinogen_a/b/g_C_dom"/>
</dbReference>
<dbReference type="PROSITE" id="PS51406">
    <property type="entry name" value="FIBRINOGEN_C_2"/>
    <property type="match status" value="1"/>
</dbReference>
<accession>A0A8B6EIP4</accession>
<evidence type="ECO:0000313" key="2">
    <source>
        <dbReference type="EMBL" id="VDI35359.1"/>
    </source>
</evidence>
<evidence type="ECO:0000259" key="1">
    <source>
        <dbReference type="PROSITE" id="PS51406"/>
    </source>
</evidence>
<sequence length="105" mass="11948">MKCDYRNENIYKIPKSGGSFSHSLRFDLTRKDGHKAYEEYEIVHIDNEANKYKLIAGGYSGTAGDAVTGFGKTGNNGQYFSTYDQDDDEFLFKSCAVKCRGGWWY</sequence>
<evidence type="ECO:0000313" key="3">
    <source>
        <dbReference type="Proteomes" id="UP000596742"/>
    </source>
</evidence>
<dbReference type="PANTHER" id="PTHR19143:SF459">
    <property type="entry name" value="FIBRINOGEN C-TERMINAL DOMAIN-CONTAINING PROTEIN"/>
    <property type="match status" value="1"/>
</dbReference>
<dbReference type="InterPro" id="IPR014716">
    <property type="entry name" value="Fibrinogen_a/b/g_C_1"/>
</dbReference>
<dbReference type="InterPro" id="IPR050373">
    <property type="entry name" value="Fibrinogen_C-term_domain"/>
</dbReference>
<keyword evidence="3" id="KW-1185">Reference proteome</keyword>
<dbReference type="PANTHER" id="PTHR19143">
    <property type="entry name" value="FIBRINOGEN/TENASCIN/ANGIOPOEITIN"/>
    <property type="match status" value="1"/>
</dbReference>
<reference evidence="2" key="1">
    <citation type="submission" date="2018-11" db="EMBL/GenBank/DDBJ databases">
        <authorList>
            <person name="Alioto T."/>
            <person name="Alioto T."/>
        </authorList>
    </citation>
    <scope>NUCLEOTIDE SEQUENCE</scope>
</reference>
<comment type="caution">
    <text evidence="2">The sequence shown here is derived from an EMBL/GenBank/DDBJ whole genome shotgun (WGS) entry which is preliminary data.</text>
</comment>
<dbReference type="GO" id="GO:0005615">
    <property type="term" value="C:extracellular space"/>
    <property type="evidence" value="ECO:0007669"/>
    <property type="project" value="TreeGrafter"/>
</dbReference>
<name>A0A8B6EIP4_MYTGA</name>
<proteinExistence type="predicted"/>
<dbReference type="SUPFAM" id="SSF56496">
    <property type="entry name" value="Fibrinogen C-terminal domain-like"/>
    <property type="match status" value="1"/>
</dbReference>
<dbReference type="InterPro" id="IPR036056">
    <property type="entry name" value="Fibrinogen-like_C"/>
</dbReference>